<comment type="cofactor">
    <cofactor evidence="1">
        <name>pantetheine 4'-phosphate</name>
        <dbReference type="ChEBI" id="CHEBI:47942"/>
    </cofactor>
</comment>
<dbReference type="PROSITE" id="PS00012">
    <property type="entry name" value="PHOSPHOPANTETHEINE"/>
    <property type="match status" value="4"/>
</dbReference>
<evidence type="ECO:0000256" key="3">
    <source>
        <dbReference type="ARBA" id="ARBA00022553"/>
    </source>
</evidence>
<name>A0A3A8MRR7_9BACT</name>
<dbReference type="PROSITE" id="PS50075">
    <property type="entry name" value="CARRIER"/>
    <property type="match status" value="4"/>
</dbReference>
<sequence length="3358" mass="365364">VGIHDNFFALGGHSLLATQLVSRVRATFRRELPLRALFEAPTVEALARRIDFAQATAVPAPRRLSAVRTTTVPLSFAQQRLWLLDQLQPGDAAYNLPAALQLTGRLNVEALRRSFEALVQRHEALRTTFHEHLGQPTQIIHAPDGWLLPLVDLSALPDAKREEEARGFANQEAQRPFDLKTGPLLRSTLVRLSDEEHLLLVTMHHVVSDGWSMGVLVRELAAFYAAFSTGSMPAIPPLPVQYADFATWQREWLRGEALAAEMGYWKEKLTGAPAALELPTDHPRPPAQSHRGATVDVQIPANVSDALMALANQEGATPFMTLLAAFQVLLSRYSAQDDISVGSPIAGRTQSEMEGLIGFFVNTLVLRAHVKPQATFRELLAQVRGTTLAAYEHQHLPFEKLVEALQPTRDLSRGPLFQAMFSLQNTPAEALRVPGLSFQPLPLEAHFAKFDLTLALRESPVGLVGVFEYATDLFKASTIQRMAGHLGVLLEAIATKPDTRLADLPLLTEAERQQLLVEWNPRTAETEREPSIAAMVEAQVRRTPDAVAVITPERRLTYREVEARANQLAHRLRSLGVGPEVRVGLCVERTEDLVIGALGILKAGGAYVPLDPSYPRERLGWLLEDAQGPALVAHSHLLASLPAHSATPVCLDTDAELALQPTTAPAVDVLPGHLAYLIYTSGSTGRPKGVAITQGNAVTFLHWALATYAPEELKGVLAATSLNFDLSVFELFAPLSSGGAVVVARNALHLAELPTASEVTLINTVPSAMAQLVRLGALPPTASVINLAGEALPDTLAKQLYAVPSVRKLYNLYGPSEDTTYSTGSLVGRDEVPLIGRPLPDTRAYVLDAALQPVPVGVAGELYLAGEGQARGYLLRPDLTAERFVPEPHGPPGGRMYRTGDRVRYREDGRLEYLGRIDFQVKVRGFRIELGEVEAALRKAPGIKDAVVVAKGEAADKRLVAYVVAKTGVTLEAEALKAQLRQGLPEYMVPGTVVALEALPLNANGKVDRKALPEPEAPQSGSTYLAPRTQTEAKLAAIWAEVLRLPQVGVRDSFFELGGHSLLATQVVSRVRAELSVELPLRALFESPTVEGLAGRLAGSTDASVPALTRVSHEGPRPLSFAQQRLWLIDQLEPGSPLYNMPVAVRLDGTLHADVLERALQEVLRRHDALRTTFAQVDGEPVQVIHPEVVLSLGHVDLSVVEAAQREGEARAQVTQEMRRPFDLHMGPLVRTLLFKLTEREHILVVNMHHIVSDGWSLGVLVREVGTLYAAFTEGRPSPLPELPVQYADYATWQRRWLQGEILDAQLGYWKQQLSGAPAVLELPIDKPRPAVRSTAGAALGFTLPRELSKKLWSLGHHEGGSLFMVLLAGWQALLSRYTGQDDLSVGSPIAGRTRAETEGLIGFFVNTLVLRARMEDGQSFRSLLQQVRGTVLEAYEHQDVPFEKLVEVLQPARSLSHTPLFQTLLTLQNVPTDGVRLPGLRLQGLTSEHTTSKFDLSAFFSETPDGLQGVLEYSTALFERSTVERMATHLRTLLEAVAATPDQSVADLPLLGTAERQRLLVAWNDTAVESPTAVPVHVHFARQAHRSPDAVALVQGEATLTYAQLDARANQLAHHLRALGITPGARVGLAVERSFDLIVALLAILKAGAAFVPVDRNAPVDRIAALLEDADVEVVLTHQPFASLLPATATRVWLDAQQDILSALPTHAPDVHVDGESLAYVMFTSGSTGRPKGVCVPHRGITRLVLGSTFMRFGPDAVWLQFAPVAFDASTLEIWGALLHGAKLVLAPPHALTLEELAAQLRHHRVTSLWLTAALFEQMALHQAEALATVRQLLAGGDVLPAARVREHLARLPEGAVLINGYGPTENTTFSTTLSLHRDTVVEGPVSIGRPISNATAYVLDAHLRPVPVGVAGEVYVGGSGLAWGYLHRPDLTAERFVPHPFSSTPGARLYRTGDKARWREDGTLDFLGRVDFQVKVRGFRIELGEVEAALRAASGVNEAVVVARGSDGDKRLVGYVTALEGHTLDVDVLKASLKQRLPEYMVPSVLMVLEALPLNANGKVDRKVLPEPGDAPRASAFVAPRTATEEKLAACFSEVLRVERVGVQDDFFALGGHSLLATQLVSRVRAAFGVELPLRALFESPTVEALAKRLEGVQRTPHQAPPLRPTSREGAIPLSFAQQRLWLLDQLQPGDASYNLPAALRLTGRLEVEALRRAFEALVQRHEALRTTFQEHLGQPTQRIHAPGDWMLPVIDLSTLPEAQRNAEARRRAAEEARQPFQLSTGPLLRSTLVRLDEAEHLLLLTMHHVVSDGWSMGVLVREVAAFYAAFSTGSTPSLTPLPVQYADFATWQREWLQGEALDAQMGYWKEKLTGAPAALELPTDRPRPPVQSHRGATFGLQIPAQVSDALKALSQREGTTPFMTLLAAFQVLLSRYTAQDDISVGSPIAGRTQAETEGLIGFFVNTLVLRTQVKPQATFRELLAQVRGTTLAAYEHQHLPFEKLVEALQPTRDLSRGPLFQAMFILQNTPSEGLNLPGLSFQPLPLEAHFAKFDLTLALREAPTGIIGAFEYATDLFEVSTIQRMAGHLGVLLEAIAAKPDTRLADLPLLTDAERQQLLVEWNPRTAETEREPSIAALVEAQVRRTPDAVAVITPERRLTYREVEARANQLAHRLQGLGVGPEVRVGLCVERTEDLVIGALGILKAGGAYVPLDPSYPRERLGWLLEDAQGPALVAHSHLLASLPAHSATPVCLDTDAELALQPTTAPAVDVLPGHLAYLIYTSGSTGRPKGVAITQGNAVTFLHWALATYSPEELKGVLAATSLNFDLSVFELFAPLSSGGAVVVARNALHLAELPTASEVTLINTVPSAMAQLVRLGAVPVGVRVINLAGEALPDTLAKQVYGLPSVRKLYNLYGPSEDTTYSTGSLVGREEVPLIGRPLPATRAYVLDAALQPVPVGIAGELYLAGEGQARGYLLRPDLTAERFVPEPHGPPGGRMYRTGDRVRYREDGRLEYLGRVDFQVKVRGFRIELGEVEAALRRIVALKDAVVVAKGEAADKRLVAYVVAKAGVTLEAEALKTQLRQGLPEYMVPSVLMVLEALPLNANGKVDRKALPEPEAPQSGSTYLAPRTTTEARLAAIWAEVLRLPQVGVRDSFFELGGHSLLATQVVSRVRAELSVELPLRTLFESPTVEGLAGRLASLTGASPPALMRVSHEGPLPLSFAQQRLWLIDQLEPGSPLYNMPVAVRLDGLLNTDVLERALQEVVRRHDALRTTFAQVEGEPVQVIHPEVVLSLGHVDLSVVEAAQRKGEARAKVAQEMRRPFDLRTGPLVRTLLFKLAEQEHILVVNMHHVVSDGW</sequence>
<dbReference type="Pfam" id="PF00668">
    <property type="entry name" value="Condensation"/>
    <property type="match status" value="4"/>
</dbReference>
<feature type="non-terminal residue" evidence="5">
    <location>
        <position position="3358"/>
    </location>
</feature>
<evidence type="ECO:0000313" key="5">
    <source>
        <dbReference type="EMBL" id="RKH35008.1"/>
    </source>
</evidence>
<dbReference type="Gene3D" id="3.30.559.30">
    <property type="entry name" value="Nonribosomal peptide synthetase, condensation domain"/>
    <property type="match status" value="3"/>
</dbReference>
<dbReference type="SUPFAM" id="SSF47336">
    <property type="entry name" value="ACP-like"/>
    <property type="match status" value="4"/>
</dbReference>
<dbReference type="Pfam" id="PF00550">
    <property type="entry name" value="PP-binding"/>
    <property type="match status" value="4"/>
</dbReference>
<dbReference type="Gene3D" id="1.10.1200.10">
    <property type="entry name" value="ACP-like"/>
    <property type="match status" value="4"/>
</dbReference>
<dbReference type="InterPro" id="IPR006162">
    <property type="entry name" value="Ppantetheine_attach_site"/>
</dbReference>
<dbReference type="Gene3D" id="3.40.50.980">
    <property type="match status" value="6"/>
</dbReference>
<proteinExistence type="predicted"/>
<dbReference type="InterPro" id="IPR001242">
    <property type="entry name" value="Condensation_dom"/>
</dbReference>
<dbReference type="InterPro" id="IPR036736">
    <property type="entry name" value="ACP-like_sf"/>
</dbReference>
<dbReference type="SMART" id="SM00823">
    <property type="entry name" value="PKS_PP"/>
    <property type="match status" value="3"/>
</dbReference>
<dbReference type="FunFam" id="1.10.1200.10:FF:000016">
    <property type="entry name" value="Non-ribosomal peptide synthase"/>
    <property type="match status" value="3"/>
</dbReference>
<evidence type="ECO:0000259" key="4">
    <source>
        <dbReference type="PROSITE" id="PS50075"/>
    </source>
</evidence>
<dbReference type="NCBIfam" id="TIGR01733">
    <property type="entry name" value="AA-adenyl-dom"/>
    <property type="match status" value="3"/>
</dbReference>
<comment type="caution">
    <text evidence="5">The sequence shown here is derived from an EMBL/GenBank/DDBJ whole genome shotgun (WGS) entry which is preliminary data.</text>
</comment>
<dbReference type="InterPro" id="IPR000873">
    <property type="entry name" value="AMP-dep_synth/lig_dom"/>
</dbReference>
<feature type="domain" description="Carrier" evidence="4">
    <location>
        <begin position="1026"/>
        <end position="1101"/>
    </location>
</feature>
<dbReference type="FunFam" id="3.30.559.10:FF:000012">
    <property type="entry name" value="Non-ribosomal peptide synthetase"/>
    <property type="match status" value="3"/>
</dbReference>
<dbReference type="GO" id="GO:0043041">
    <property type="term" value="P:amino acid activation for nonribosomal peptide biosynthetic process"/>
    <property type="evidence" value="ECO:0007669"/>
    <property type="project" value="TreeGrafter"/>
</dbReference>
<feature type="domain" description="Carrier" evidence="4">
    <location>
        <begin position="1"/>
        <end position="54"/>
    </location>
</feature>
<keyword evidence="6" id="KW-1185">Reference proteome</keyword>
<dbReference type="InterPro" id="IPR020845">
    <property type="entry name" value="AMP-binding_CS"/>
</dbReference>
<gene>
    <name evidence="5" type="ORF">D7X12_34500</name>
</gene>
<dbReference type="Gene3D" id="3.30.300.30">
    <property type="match status" value="3"/>
</dbReference>
<evidence type="ECO:0000256" key="2">
    <source>
        <dbReference type="ARBA" id="ARBA00022450"/>
    </source>
</evidence>
<dbReference type="PROSITE" id="PS00455">
    <property type="entry name" value="AMP_BINDING"/>
    <property type="match status" value="3"/>
</dbReference>
<dbReference type="EMBL" id="RAWG01000333">
    <property type="protein sequence ID" value="RKH35008.1"/>
    <property type="molecule type" value="Genomic_DNA"/>
</dbReference>
<dbReference type="Proteomes" id="UP000273405">
    <property type="component" value="Unassembled WGS sequence"/>
</dbReference>
<dbReference type="InterPro" id="IPR025110">
    <property type="entry name" value="AMP-bd_C"/>
</dbReference>
<accession>A0A3A8MRR7</accession>
<dbReference type="Gene3D" id="3.30.559.10">
    <property type="entry name" value="Chloramphenicol acetyltransferase-like domain"/>
    <property type="match status" value="4"/>
</dbReference>
<dbReference type="InterPro" id="IPR009081">
    <property type="entry name" value="PP-bd_ACP"/>
</dbReference>
<dbReference type="Gene3D" id="2.30.38.10">
    <property type="entry name" value="Luciferase, Domain 3"/>
    <property type="match status" value="3"/>
</dbReference>
<keyword evidence="2" id="KW-0596">Phosphopantetheine</keyword>
<dbReference type="InterPro" id="IPR023213">
    <property type="entry name" value="CAT-like_dom_sf"/>
</dbReference>
<dbReference type="InterPro" id="IPR020806">
    <property type="entry name" value="PKS_PP-bd"/>
</dbReference>
<dbReference type="CDD" id="cd12117">
    <property type="entry name" value="A_NRPS_Srf_like"/>
    <property type="match status" value="1"/>
</dbReference>
<feature type="non-terminal residue" evidence="5">
    <location>
        <position position="1"/>
    </location>
</feature>
<dbReference type="GO" id="GO:0072330">
    <property type="term" value="P:monocarboxylic acid biosynthetic process"/>
    <property type="evidence" value="ECO:0007669"/>
    <property type="project" value="UniProtKB-ARBA"/>
</dbReference>
<evidence type="ECO:0000256" key="1">
    <source>
        <dbReference type="ARBA" id="ARBA00001957"/>
    </source>
</evidence>
<dbReference type="CDD" id="cd19531">
    <property type="entry name" value="LCL_NRPS-like"/>
    <property type="match status" value="3"/>
</dbReference>
<dbReference type="FunFam" id="3.40.50.12780:FF:000012">
    <property type="entry name" value="Non-ribosomal peptide synthetase"/>
    <property type="match status" value="1"/>
</dbReference>
<dbReference type="PANTHER" id="PTHR45527:SF1">
    <property type="entry name" value="FATTY ACID SYNTHASE"/>
    <property type="match status" value="1"/>
</dbReference>
<dbReference type="Pfam" id="PF13193">
    <property type="entry name" value="AMP-binding_C"/>
    <property type="match status" value="3"/>
</dbReference>
<dbReference type="SUPFAM" id="SSF56801">
    <property type="entry name" value="Acetyl-CoA synthetase-like"/>
    <property type="match status" value="3"/>
</dbReference>
<dbReference type="InterPro" id="IPR045851">
    <property type="entry name" value="AMP-bd_C_sf"/>
</dbReference>
<feature type="domain" description="Carrier" evidence="4">
    <location>
        <begin position="3128"/>
        <end position="3203"/>
    </location>
</feature>
<dbReference type="RefSeq" id="WP_120629463.1">
    <property type="nucleotide sequence ID" value="NZ_RAWG01000333.1"/>
</dbReference>
<reference evidence="6" key="1">
    <citation type="submission" date="2018-09" db="EMBL/GenBank/DDBJ databases">
        <authorList>
            <person name="Livingstone P.G."/>
            <person name="Whitworth D.E."/>
        </authorList>
    </citation>
    <scope>NUCLEOTIDE SEQUENCE [LARGE SCALE GENOMIC DNA]</scope>
    <source>
        <strain evidence="6">CA040B</strain>
    </source>
</reference>
<dbReference type="FunFam" id="3.30.300.30:FF:000010">
    <property type="entry name" value="Enterobactin synthetase component F"/>
    <property type="match status" value="3"/>
</dbReference>
<dbReference type="Pfam" id="PF00501">
    <property type="entry name" value="AMP-binding"/>
    <property type="match status" value="3"/>
</dbReference>
<dbReference type="GO" id="GO:0047527">
    <property type="term" value="F:2,3-dihydroxybenzoate-serine ligase activity"/>
    <property type="evidence" value="ECO:0007669"/>
    <property type="project" value="TreeGrafter"/>
</dbReference>
<feature type="domain" description="Carrier" evidence="4">
    <location>
        <begin position="2081"/>
        <end position="2156"/>
    </location>
</feature>
<dbReference type="NCBIfam" id="NF003417">
    <property type="entry name" value="PRK04813.1"/>
    <property type="match status" value="3"/>
</dbReference>
<dbReference type="SUPFAM" id="SSF52777">
    <property type="entry name" value="CoA-dependent acyltransferases"/>
    <property type="match status" value="7"/>
</dbReference>
<organism evidence="5 6">
    <name type="scientific">Corallococcus sicarius</name>
    <dbReference type="NCBI Taxonomy" id="2316726"/>
    <lineage>
        <taxon>Bacteria</taxon>
        <taxon>Pseudomonadati</taxon>
        <taxon>Myxococcota</taxon>
        <taxon>Myxococcia</taxon>
        <taxon>Myxococcales</taxon>
        <taxon>Cystobacterineae</taxon>
        <taxon>Myxococcaceae</taxon>
        <taxon>Corallococcus</taxon>
    </lineage>
</organism>
<dbReference type="GO" id="GO:0009239">
    <property type="term" value="P:enterobactin biosynthetic process"/>
    <property type="evidence" value="ECO:0007669"/>
    <property type="project" value="TreeGrafter"/>
</dbReference>
<dbReference type="OrthoDB" id="9797708at2"/>
<protein>
    <submittedName>
        <fullName evidence="5">Amino acid adenylation domain-containing protein</fullName>
    </submittedName>
</protein>
<keyword evidence="3" id="KW-0597">Phosphoprotein</keyword>
<dbReference type="GO" id="GO:0005829">
    <property type="term" value="C:cytosol"/>
    <property type="evidence" value="ECO:0007669"/>
    <property type="project" value="TreeGrafter"/>
</dbReference>
<dbReference type="PANTHER" id="PTHR45527">
    <property type="entry name" value="NONRIBOSOMAL PEPTIDE SYNTHETASE"/>
    <property type="match status" value="1"/>
</dbReference>
<dbReference type="FunFam" id="3.40.50.980:FF:000001">
    <property type="entry name" value="Non-ribosomal peptide synthetase"/>
    <property type="match status" value="3"/>
</dbReference>
<dbReference type="FunFam" id="2.30.38.10:FF:000001">
    <property type="entry name" value="Non-ribosomal peptide synthetase PvdI"/>
    <property type="match status" value="3"/>
</dbReference>
<dbReference type="GO" id="GO:0031177">
    <property type="term" value="F:phosphopantetheine binding"/>
    <property type="evidence" value="ECO:0007669"/>
    <property type="project" value="InterPro"/>
</dbReference>
<dbReference type="InterPro" id="IPR010071">
    <property type="entry name" value="AA_adenyl_dom"/>
</dbReference>
<evidence type="ECO:0000313" key="6">
    <source>
        <dbReference type="Proteomes" id="UP000273405"/>
    </source>
</evidence>
<dbReference type="GO" id="GO:0009366">
    <property type="term" value="C:enterobactin synthetase complex"/>
    <property type="evidence" value="ECO:0007669"/>
    <property type="project" value="TreeGrafter"/>
</dbReference>